<feature type="region of interest" description="Disordered" evidence="1">
    <location>
        <begin position="13"/>
        <end position="119"/>
    </location>
</feature>
<evidence type="ECO:0008006" key="4">
    <source>
        <dbReference type="Google" id="ProtNLM"/>
    </source>
</evidence>
<evidence type="ECO:0000256" key="1">
    <source>
        <dbReference type="SAM" id="MobiDB-lite"/>
    </source>
</evidence>
<dbReference type="Proteomes" id="UP000012429">
    <property type="component" value="Unassembled WGS sequence"/>
</dbReference>
<keyword evidence="3" id="KW-1185">Reference proteome</keyword>
<reference evidence="2 3" key="1">
    <citation type="journal article" date="2012" name="BMC Genomics">
        <title>Genomic basis of broad host range and environmental adaptability of Rhizobium tropici CIAT 899 and Rhizobium sp. PRF 81 which are used in inoculants for common bean (Phaseolus vulgaris L.).</title>
        <authorList>
            <person name="Ormeno-Orrillo E."/>
            <person name="Menna P."/>
            <person name="Almeida L.G."/>
            <person name="Ollero F.J."/>
            <person name="Nicolas M.F."/>
            <person name="Pains Rodrigues E."/>
            <person name="Shigueyoshi Nakatani A."/>
            <person name="Silva Batista J.S."/>
            <person name="Oliveira Chueire L.M."/>
            <person name="Souza R.C."/>
            <person name="Ribeiro Vasconcelos A.T."/>
            <person name="Megias M."/>
            <person name="Hungria M."/>
            <person name="Martinez-Romero E."/>
        </authorList>
    </citation>
    <scope>NUCLEOTIDE SEQUENCE [LARGE SCALE GENOMIC DNA]</scope>
    <source>
        <strain evidence="2 3">PRF 81</strain>
    </source>
</reference>
<organism evidence="2 3">
    <name type="scientific">Rhizobium freirei PRF 81</name>
    <dbReference type="NCBI Taxonomy" id="363754"/>
    <lineage>
        <taxon>Bacteria</taxon>
        <taxon>Pseudomonadati</taxon>
        <taxon>Pseudomonadota</taxon>
        <taxon>Alphaproteobacteria</taxon>
        <taxon>Hyphomicrobiales</taxon>
        <taxon>Rhizobiaceae</taxon>
        <taxon>Rhizobium/Agrobacterium group</taxon>
        <taxon>Rhizobium</taxon>
    </lineage>
</organism>
<feature type="compositionally biased region" description="Low complexity" evidence="1">
    <location>
        <begin position="60"/>
        <end position="86"/>
    </location>
</feature>
<sequence length="236" mass="23986">MLAMIGGAVFAANTTSKPGTASHAPVSSLIPSRNQIVTAPVTTPTRAQEKALPASQTSVVTATPASAEPSPTSSSTANATSVSEAAPSFSAPTPQSTEASPGLPITQPTSGAPEPDPYVFDGLIASIEKSEATTIAPAVDPFDKATPPPAARFAYIRLPLELRDGPGPKYIVVGSLGQNALVSLMEQEAGWTHVSAGDAIGWVPPGMISSSPVLSVARKPTPAARSVETPRREGGR</sequence>
<dbReference type="STRING" id="363754.RHSP_83480"/>
<evidence type="ECO:0000313" key="3">
    <source>
        <dbReference type="Proteomes" id="UP000012429"/>
    </source>
</evidence>
<evidence type="ECO:0000313" key="2">
    <source>
        <dbReference type="EMBL" id="ENN85780.1"/>
    </source>
</evidence>
<dbReference type="EMBL" id="AQHN01000078">
    <property type="protein sequence ID" value="ENN85780.1"/>
    <property type="molecule type" value="Genomic_DNA"/>
</dbReference>
<dbReference type="AlphaFoldDB" id="N6UVR8"/>
<proteinExistence type="predicted"/>
<feature type="compositionally biased region" description="Polar residues" evidence="1">
    <location>
        <begin position="90"/>
        <end position="99"/>
    </location>
</feature>
<accession>N6UVR8</accession>
<gene>
    <name evidence="2" type="ORF">RHSP_83480</name>
</gene>
<dbReference type="Gene3D" id="2.30.30.40">
    <property type="entry name" value="SH3 Domains"/>
    <property type="match status" value="1"/>
</dbReference>
<feature type="compositionally biased region" description="Polar residues" evidence="1">
    <location>
        <begin position="29"/>
        <end position="46"/>
    </location>
</feature>
<name>N6UVR8_9HYPH</name>
<protein>
    <recommendedName>
        <fullName evidence="4">SH3b domain-containing protein</fullName>
    </recommendedName>
</protein>
<comment type="caution">
    <text evidence="2">The sequence shown here is derived from an EMBL/GenBank/DDBJ whole genome shotgun (WGS) entry which is preliminary data.</text>
</comment>
<feature type="region of interest" description="Disordered" evidence="1">
    <location>
        <begin position="213"/>
        <end position="236"/>
    </location>
</feature>